<evidence type="ECO:0000313" key="2">
    <source>
        <dbReference type="EMBL" id="WNM40237.1"/>
    </source>
</evidence>
<proteinExistence type="predicted"/>
<sequence>MLRLDRVSSIHDVLLNTTGAGLAALVAGHGQRVVSPSTGSGGGALSGPWHAGQ</sequence>
<evidence type="ECO:0000256" key="1">
    <source>
        <dbReference type="SAM" id="MobiDB-lite"/>
    </source>
</evidence>
<keyword evidence="3" id="KW-1185">Reference proteome</keyword>
<feature type="region of interest" description="Disordered" evidence="1">
    <location>
        <begin position="32"/>
        <end position="53"/>
    </location>
</feature>
<dbReference type="EMBL" id="CP134876">
    <property type="protein sequence ID" value="WNM40237.1"/>
    <property type="molecule type" value="Genomic_DNA"/>
</dbReference>
<organism evidence="2 3">
    <name type="scientific">Micromonospora halotolerans</name>
    <dbReference type="NCBI Taxonomy" id="709879"/>
    <lineage>
        <taxon>Bacteria</taxon>
        <taxon>Bacillati</taxon>
        <taxon>Actinomycetota</taxon>
        <taxon>Actinomycetes</taxon>
        <taxon>Micromonosporales</taxon>
        <taxon>Micromonosporaceae</taxon>
        <taxon>Micromonospora</taxon>
    </lineage>
</organism>
<name>A0ABY9ZYS6_9ACTN</name>
<protein>
    <submittedName>
        <fullName evidence="2">Uncharacterized protein</fullName>
    </submittedName>
</protein>
<dbReference type="Proteomes" id="UP001303001">
    <property type="component" value="Chromosome"/>
</dbReference>
<evidence type="ECO:0000313" key="3">
    <source>
        <dbReference type="Proteomes" id="UP001303001"/>
    </source>
</evidence>
<reference evidence="2 3" key="1">
    <citation type="submission" date="2023-09" db="EMBL/GenBank/DDBJ databases">
        <title>Micromonospora halotolerans DSM 45598 genome sequence.</title>
        <authorList>
            <person name="Mo P."/>
        </authorList>
    </citation>
    <scope>NUCLEOTIDE SEQUENCE [LARGE SCALE GENOMIC DNA]</scope>
    <source>
        <strain evidence="2 3">DSM 45598</strain>
    </source>
</reference>
<accession>A0ABY9ZYS6</accession>
<gene>
    <name evidence="2" type="ORF">RMN56_02400</name>
</gene>